<proteinExistence type="predicted"/>
<organism evidence="1 2">
    <name type="scientific">Jejuia pallidilutea</name>
    <dbReference type="NCBI Taxonomy" id="504487"/>
    <lineage>
        <taxon>Bacteria</taxon>
        <taxon>Pseudomonadati</taxon>
        <taxon>Bacteroidota</taxon>
        <taxon>Flavobacteriia</taxon>
        <taxon>Flavobacteriales</taxon>
        <taxon>Flavobacteriaceae</taxon>
        <taxon>Jejuia</taxon>
    </lineage>
</organism>
<dbReference type="RefSeq" id="WP_042243977.1">
    <property type="nucleotide sequence ID" value="NZ_BBNR01000009.1"/>
</dbReference>
<dbReference type="Proteomes" id="UP000029641">
    <property type="component" value="Unassembled WGS sequence"/>
</dbReference>
<sequence>MKNPLLFHRINKKRPLQFVLVLCFILSVNTLFSQEVKVNKYAVDNPTNCNQFDITLEVIGDPPTQPQEVILVIDRSGSMALTMETQLRRFRLMLL</sequence>
<dbReference type="EMBL" id="BBNR01000009">
    <property type="protein sequence ID" value="GAL67425.1"/>
    <property type="molecule type" value="Genomic_DNA"/>
</dbReference>
<evidence type="ECO:0000313" key="2">
    <source>
        <dbReference type="Proteomes" id="UP000029641"/>
    </source>
</evidence>
<reference evidence="1 2" key="1">
    <citation type="journal article" date="2014" name="Genome Announc.">
        <title>Draft Genome Sequence of Marine Flavobacterium Jejuia pallidilutea Strain 11shimoA1 and Pigmentation Mutants.</title>
        <authorList>
            <person name="Takatani N."/>
            <person name="Nakanishi M."/>
            <person name="Meirelles P."/>
            <person name="Mino S."/>
            <person name="Suda W."/>
            <person name="Oshima K."/>
            <person name="Hattori M."/>
            <person name="Ohkuma M."/>
            <person name="Hosokawa M."/>
            <person name="Miyashita K."/>
            <person name="Thompson F.L."/>
            <person name="Niwa A."/>
            <person name="Sawabe T."/>
            <person name="Sawabe T."/>
        </authorList>
    </citation>
    <scope>NUCLEOTIDE SEQUENCE [LARGE SCALE GENOMIC DNA]</scope>
    <source>
        <strain evidence="1 2">JCM 19301</strain>
    </source>
</reference>
<evidence type="ECO:0008006" key="3">
    <source>
        <dbReference type="Google" id="ProtNLM"/>
    </source>
</evidence>
<accession>A0A090VRR4</accession>
<evidence type="ECO:0000313" key="1">
    <source>
        <dbReference type="EMBL" id="GAL67425.1"/>
    </source>
</evidence>
<protein>
    <recommendedName>
        <fullName evidence="3">VWFA domain-containing protein</fullName>
    </recommendedName>
</protein>
<dbReference type="AlphaFoldDB" id="A0A090VRR4"/>
<name>A0A090VRR4_9FLAO</name>
<gene>
    <name evidence="1" type="ORF">JCM19301_2777</name>
</gene>
<comment type="caution">
    <text evidence="1">The sequence shown here is derived from an EMBL/GenBank/DDBJ whole genome shotgun (WGS) entry which is preliminary data.</text>
</comment>